<comment type="caution">
    <text evidence="1">The sequence shown here is derived from an EMBL/GenBank/DDBJ whole genome shotgun (WGS) entry which is preliminary data.</text>
</comment>
<dbReference type="AlphaFoldDB" id="A0A7Z0QPX3"/>
<accession>A0A7Z0QPX3</accession>
<dbReference type="Proteomes" id="UP000589896">
    <property type="component" value="Unassembled WGS sequence"/>
</dbReference>
<sequence>MPIISFKQVLNEYNAALTLLSGYGLRVKSTRLADYRRVITRAMSDENEGRDFSSRRPEIVNALNEAAEIAEIAKLNPAHLRDREVVRKLKLISGGRPVMAAEGADQARDYSLEFTTAVALQQENSFGGFSTHGGDLTIGEAKNPAECKRISSLSSLPKRLRDVREQLIALGEAGNPPGLIVLDLTRPIRIEQGMIKADSDDDFGKQAEQRLLAYLDNHVMTLSNVLALIHPNVLGIVARCISTGIAGDATNIRQAVIWQACTIHEDGSTEDMLFRNLARGFGPGELREGSKEDIDEASARIIVAPRRGKRER</sequence>
<gene>
    <name evidence="1" type="ORF">H0E82_04415</name>
</gene>
<dbReference type="RefSeq" id="WP_180544185.1">
    <property type="nucleotide sequence ID" value="NZ_JACCJZ010000010.1"/>
</dbReference>
<reference evidence="1 2" key="1">
    <citation type="submission" date="2020-07" db="EMBL/GenBank/DDBJ databases">
        <title>isolation of Luteimonas sp. SJ-16.</title>
        <authorList>
            <person name="Huang X.-X."/>
            <person name="Xu L."/>
            <person name="Sun J.-Q."/>
        </authorList>
    </citation>
    <scope>NUCLEOTIDE SEQUENCE [LARGE SCALE GENOMIC DNA]</scope>
    <source>
        <strain evidence="1 2">SJ-16</strain>
    </source>
</reference>
<protein>
    <submittedName>
        <fullName evidence="1">Uncharacterized protein</fullName>
    </submittedName>
</protein>
<name>A0A7Z0QPX3_9GAMM</name>
<organism evidence="1 2">
    <name type="scientific">Luteimonas deserti</name>
    <dbReference type="NCBI Taxonomy" id="2752306"/>
    <lineage>
        <taxon>Bacteria</taxon>
        <taxon>Pseudomonadati</taxon>
        <taxon>Pseudomonadota</taxon>
        <taxon>Gammaproteobacteria</taxon>
        <taxon>Lysobacterales</taxon>
        <taxon>Lysobacteraceae</taxon>
        <taxon>Luteimonas</taxon>
    </lineage>
</organism>
<evidence type="ECO:0000313" key="2">
    <source>
        <dbReference type="Proteomes" id="UP000589896"/>
    </source>
</evidence>
<keyword evidence="2" id="KW-1185">Reference proteome</keyword>
<dbReference type="EMBL" id="JACCJZ010000010">
    <property type="protein sequence ID" value="NYZ62009.1"/>
    <property type="molecule type" value="Genomic_DNA"/>
</dbReference>
<proteinExistence type="predicted"/>
<evidence type="ECO:0000313" key="1">
    <source>
        <dbReference type="EMBL" id="NYZ62009.1"/>
    </source>
</evidence>